<dbReference type="STRING" id="933801.Ahos_1836"/>
<evidence type="ECO:0000256" key="7">
    <source>
        <dbReference type="ARBA" id="ARBA00022801"/>
    </source>
</evidence>
<feature type="transmembrane region" description="Helical" evidence="12">
    <location>
        <begin position="246"/>
        <end position="267"/>
    </location>
</feature>
<dbReference type="Proteomes" id="UP000008458">
    <property type="component" value="Chromosome"/>
</dbReference>
<proteinExistence type="inferred from homology"/>
<reference key="2">
    <citation type="journal article" date="2011" name="Extremophiles">
        <title>Genomic analyses of Acidianus hospitalis W1 a host for studying crenarchaeal virus and plasmid life cycles.</title>
        <authorList>
            <person name="You X.Y."/>
            <person name="Liu C."/>
            <person name="Wang S.Y."/>
            <person name="Jiang C.Y."/>
            <person name="Shah S.A."/>
            <person name="Prangishvili D."/>
            <person name="Liu S.J."/>
            <person name="Garrett R.A."/>
        </authorList>
    </citation>
    <scope>NUCLEOTIDE SEQUENCE</scope>
    <source>
        <strain>W1</strain>
    </source>
</reference>
<dbReference type="EMBL" id="CP002535">
    <property type="protein sequence ID" value="AEE94711.1"/>
    <property type="molecule type" value="Genomic_DNA"/>
</dbReference>
<dbReference type="EC" id="3.6.1.27" evidence="3 12"/>
<keyword evidence="7 12" id="KW-0378">Hydrolase</keyword>
<dbReference type="HAMAP" id="MF_01006">
    <property type="entry name" value="Undec_diphosphatase"/>
    <property type="match status" value="1"/>
</dbReference>
<dbReference type="eggNOG" id="arCOG04761">
    <property type="taxonomic scope" value="Archaea"/>
</dbReference>
<dbReference type="NCBIfam" id="NF001398">
    <property type="entry name" value="PRK00281.3-5"/>
    <property type="match status" value="1"/>
</dbReference>
<feature type="transmembrane region" description="Helical" evidence="12">
    <location>
        <begin position="180"/>
        <end position="202"/>
    </location>
</feature>
<feature type="transmembrane region" description="Helical" evidence="12">
    <location>
        <begin position="110"/>
        <end position="129"/>
    </location>
</feature>
<dbReference type="PANTHER" id="PTHR30622">
    <property type="entry name" value="UNDECAPRENYL-DIPHOSPHATASE"/>
    <property type="match status" value="1"/>
</dbReference>
<evidence type="ECO:0000256" key="5">
    <source>
        <dbReference type="ARBA" id="ARBA00022475"/>
    </source>
</evidence>
<dbReference type="GO" id="GO:0050380">
    <property type="term" value="F:undecaprenyl-diphosphatase activity"/>
    <property type="evidence" value="ECO:0007669"/>
    <property type="project" value="UniProtKB-UniRule"/>
</dbReference>
<evidence type="ECO:0000256" key="2">
    <source>
        <dbReference type="ARBA" id="ARBA00010621"/>
    </source>
</evidence>
<keyword evidence="14" id="KW-1185">Reference proteome</keyword>
<organism evidence="13 14">
    <name type="scientific">Acidianus hospitalis (strain W1)</name>
    <dbReference type="NCBI Taxonomy" id="933801"/>
    <lineage>
        <taxon>Archaea</taxon>
        <taxon>Thermoproteota</taxon>
        <taxon>Thermoprotei</taxon>
        <taxon>Sulfolobales</taxon>
        <taxon>Sulfolobaceae</taxon>
        <taxon>Acidianus</taxon>
    </lineage>
</organism>
<evidence type="ECO:0000313" key="13">
    <source>
        <dbReference type="EMBL" id="AEE94711.1"/>
    </source>
</evidence>
<keyword evidence="6 12" id="KW-0812">Transmembrane</keyword>
<dbReference type="PANTHER" id="PTHR30622:SF2">
    <property type="entry name" value="UNDECAPRENYL-DIPHOSPHATASE"/>
    <property type="match status" value="1"/>
</dbReference>
<name>F4B791_ACIHW</name>
<evidence type="ECO:0000256" key="12">
    <source>
        <dbReference type="HAMAP-Rule" id="MF_01006"/>
    </source>
</evidence>
<dbReference type="InterPro" id="IPR003824">
    <property type="entry name" value="UppP"/>
</dbReference>
<protein>
    <recommendedName>
        <fullName evidence="4 12">Undecaprenyl-diphosphatase</fullName>
        <ecNumber evidence="3 12">3.6.1.27</ecNumber>
    </recommendedName>
    <alternativeName>
        <fullName evidence="10 12">Undecaprenyl pyrophosphate phosphatase</fullName>
    </alternativeName>
</protein>
<dbReference type="Pfam" id="PF02673">
    <property type="entry name" value="BacA"/>
    <property type="match status" value="1"/>
</dbReference>
<sequence length="268" mass="29146">MVKMNFLVSILLGIIQGISEWLPISSKTQELIASHYLLGLDVSIAYTFGLFMEMGSIGSALIYFRQDVKRVFHDKFLLKFLVVVTAFTGIVGVPLYVISDKLLQNAYNPSIPMIFLGIALIADGIYIKYSRSRTREFKNLSTKEMILIGIAQGIAALPGVSRSGMTVSTMLVLGINPEDAFHYSYLAYIPAAIGAVGTTLLFTRHHVSYVISMIGIDGIALAVISALLTGLVVIGFLLKIAKTKKVYLIDFMLGGIAVLVSMLGLIIS</sequence>
<keyword evidence="8 12" id="KW-1133">Transmembrane helix</keyword>
<evidence type="ECO:0000256" key="1">
    <source>
        <dbReference type="ARBA" id="ARBA00004651"/>
    </source>
</evidence>
<dbReference type="HOGENOM" id="CLU_060296_1_2_2"/>
<feature type="transmembrane region" description="Helical" evidence="12">
    <location>
        <begin position="76"/>
        <end position="98"/>
    </location>
</feature>
<evidence type="ECO:0000256" key="4">
    <source>
        <dbReference type="ARBA" id="ARBA00021581"/>
    </source>
</evidence>
<dbReference type="AlphaFoldDB" id="F4B791"/>
<feature type="transmembrane region" description="Helical" evidence="12">
    <location>
        <begin position="43"/>
        <end position="64"/>
    </location>
</feature>
<comment type="function">
    <text evidence="12">Catalyzes the dephosphorylation of undecaprenyl diphosphate (UPP).</text>
</comment>
<comment type="subcellular location">
    <subcellularLocation>
        <location evidence="1 12">Cell membrane</location>
        <topology evidence="1 12">Multi-pass membrane protein</topology>
    </subcellularLocation>
</comment>
<evidence type="ECO:0000256" key="10">
    <source>
        <dbReference type="ARBA" id="ARBA00032707"/>
    </source>
</evidence>
<evidence type="ECO:0000256" key="6">
    <source>
        <dbReference type="ARBA" id="ARBA00022692"/>
    </source>
</evidence>
<keyword evidence="5 12" id="KW-1003">Cell membrane</keyword>
<reference evidence="13 14" key="1">
    <citation type="journal article" date="2011" name="Extremophiles">
        <title>Genomic analysis of Acidianus hospitalis W1 a host for studying crenarchaeal virus and plasmid life cycles.</title>
        <authorList>
            <person name="You X.Y."/>
            <person name="Liu C."/>
            <person name="Wang S.Y."/>
            <person name="Jiang C.Y."/>
            <person name="Shah S.A."/>
            <person name="Prangishvili D."/>
            <person name="She Q."/>
            <person name="Liu S.J."/>
            <person name="Garrett R.A."/>
        </authorList>
    </citation>
    <scope>NUCLEOTIDE SEQUENCE [LARGE SCALE GENOMIC DNA]</scope>
    <source>
        <strain evidence="13 14">W1</strain>
    </source>
</reference>
<comment type="catalytic activity">
    <reaction evidence="11 12">
        <text>di-trans,octa-cis-undecaprenyl diphosphate + H2O = di-trans,octa-cis-undecaprenyl phosphate + phosphate + H(+)</text>
        <dbReference type="Rhea" id="RHEA:28094"/>
        <dbReference type="ChEBI" id="CHEBI:15377"/>
        <dbReference type="ChEBI" id="CHEBI:15378"/>
        <dbReference type="ChEBI" id="CHEBI:43474"/>
        <dbReference type="ChEBI" id="CHEBI:58405"/>
        <dbReference type="ChEBI" id="CHEBI:60392"/>
        <dbReference type="EC" id="3.6.1.27"/>
    </reaction>
</comment>
<dbReference type="KEGG" id="aho:Ahos_1836"/>
<evidence type="ECO:0000256" key="8">
    <source>
        <dbReference type="ARBA" id="ARBA00022989"/>
    </source>
</evidence>
<evidence type="ECO:0000313" key="14">
    <source>
        <dbReference type="Proteomes" id="UP000008458"/>
    </source>
</evidence>
<evidence type="ECO:0000256" key="9">
    <source>
        <dbReference type="ARBA" id="ARBA00023136"/>
    </source>
</evidence>
<dbReference type="GO" id="GO:0005886">
    <property type="term" value="C:plasma membrane"/>
    <property type="evidence" value="ECO:0007669"/>
    <property type="project" value="UniProtKB-SubCell"/>
</dbReference>
<feature type="transmembrane region" description="Helical" evidence="12">
    <location>
        <begin position="214"/>
        <end position="240"/>
    </location>
</feature>
<keyword evidence="9 12" id="KW-0472">Membrane</keyword>
<comment type="similarity">
    <text evidence="2 12">Belongs to the UppP family.</text>
</comment>
<evidence type="ECO:0000256" key="11">
    <source>
        <dbReference type="ARBA" id="ARBA00047594"/>
    </source>
</evidence>
<evidence type="ECO:0000256" key="3">
    <source>
        <dbReference type="ARBA" id="ARBA00012374"/>
    </source>
</evidence>
<gene>
    <name evidence="12" type="primary">uppP</name>
    <name evidence="13" type="ordered locus">Ahos_1836</name>
</gene>
<accession>F4B791</accession>